<keyword evidence="1" id="KW-1185">Reference proteome</keyword>
<evidence type="ECO:0000313" key="1">
    <source>
        <dbReference type="Proteomes" id="UP000887565"/>
    </source>
</evidence>
<dbReference type="AlphaFoldDB" id="A0A915I7X0"/>
<evidence type="ECO:0000313" key="2">
    <source>
        <dbReference type="WBParaSite" id="nRc.2.0.1.t10255-RA"/>
    </source>
</evidence>
<reference evidence="2" key="1">
    <citation type="submission" date="2022-11" db="UniProtKB">
        <authorList>
            <consortium name="WormBaseParasite"/>
        </authorList>
    </citation>
    <scope>IDENTIFICATION</scope>
</reference>
<dbReference type="WBParaSite" id="nRc.2.0.1.t10255-RA">
    <property type="protein sequence ID" value="nRc.2.0.1.t10255-RA"/>
    <property type="gene ID" value="nRc.2.0.1.g10255"/>
</dbReference>
<sequence>MVSYKLGLSQAPAPAPEPALPRFGARLHKTSIFDKLRLNAPSKHSIAFIINTWTWRNCGNSDSGLIYNVIIQLKTKAFVKERDDGSFNY</sequence>
<name>A0A915I7X0_ROMCU</name>
<accession>A0A915I7X0</accession>
<proteinExistence type="predicted"/>
<dbReference type="Proteomes" id="UP000887565">
    <property type="component" value="Unplaced"/>
</dbReference>
<protein>
    <submittedName>
        <fullName evidence="2">Uncharacterized protein</fullName>
    </submittedName>
</protein>
<organism evidence="1 2">
    <name type="scientific">Romanomermis culicivorax</name>
    <name type="common">Nematode worm</name>
    <dbReference type="NCBI Taxonomy" id="13658"/>
    <lineage>
        <taxon>Eukaryota</taxon>
        <taxon>Metazoa</taxon>
        <taxon>Ecdysozoa</taxon>
        <taxon>Nematoda</taxon>
        <taxon>Enoplea</taxon>
        <taxon>Dorylaimia</taxon>
        <taxon>Mermithida</taxon>
        <taxon>Mermithoidea</taxon>
        <taxon>Mermithidae</taxon>
        <taxon>Romanomermis</taxon>
    </lineage>
</organism>